<accession>C5R9I5</accession>
<dbReference type="EMBL" id="ACKU01000008">
    <property type="protein sequence ID" value="EER75085.1"/>
    <property type="molecule type" value="Genomic_DNA"/>
</dbReference>
<dbReference type="Proteomes" id="UP000004528">
    <property type="component" value="Unassembled WGS sequence"/>
</dbReference>
<evidence type="ECO:0008006" key="4">
    <source>
        <dbReference type="Google" id="ProtNLM"/>
    </source>
</evidence>
<feature type="transmembrane region" description="Helical" evidence="1">
    <location>
        <begin position="221"/>
        <end position="243"/>
    </location>
</feature>
<protein>
    <recommendedName>
        <fullName evidence="4">DUF1345 domain-containing protein</fullName>
    </recommendedName>
</protein>
<name>C5R9I5_WEIPA</name>
<keyword evidence="1" id="KW-0812">Transmembrane</keyword>
<keyword evidence="3" id="KW-1185">Reference proteome</keyword>
<dbReference type="InterPro" id="IPR009781">
    <property type="entry name" value="DUF1345"/>
</dbReference>
<reference evidence="2 3" key="1">
    <citation type="submission" date="2009-04" db="EMBL/GenBank/DDBJ databases">
        <authorList>
            <person name="Qin X."/>
            <person name="Bachman B."/>
            <person name="Battles P."/>
            <person name="Bell A."/>
            <person name="Bess C."/>
            <person name="Bickham C."/>
            <person name="Chaboub L."/>
            <person name="Chen D."/>
            <person name="Coyle M."/>
            <person name="Deiros D.R."/>
            <person name="Dinh H."/>
            <person name="Forbes L."/>
            <person name="Fowler G."/>
            <person name="Francisco L."/>
            <person name="Fu Q."/>
            <person name="Gubbala S."/>
            <person name="Hale W."/>
            <person name="Han Y."/>
            <person name="Hemphill L."/>
            <person name="Highlander S.K."/>
            <person name="Hirani K."/>
            <person name="Hogues M."/>
            <person name="Jackson L."/>
            <person name="Jakkamsetti A."/>
            <person name="Javaid M."/>
            <person name="Jiang H."/>
            <person name="Korchina V."/>
            <person name="Kovar C."/>
            <person name="Lara F."/>
            <person name="Lee S."/>
            <person name="Mata R."/>
            <person name="Mathew T."/>
            <person name="Moen C."/>
            <person name="Morales K."/>
            <person name="Munidasa M."/>
            <person name="Nazareth L."/>
            <person name="Ngo R."/>
            <person name="Nguyen L."/>
            <person name="Okwuonu G."/>
            <person name="Ongeri F."/>
            <person name="Patil S."/>
            <person name="Petrosino J."/>
            <person name="Pham C."/>
            <person name="Pham P."/>
            <person name="Pu L.-L."/>
            <person name="Puazo M."/>
            <person name="Raj R."/>
            <person name="Reid J."/>
            <person name="Rouhana J."/>
            <person name="Saada N."/>
            <person name="Shang Y."/>
            <person name="Simmons D."/>
            <person name="Thornton R."/>
            <person name="Warren J."/>
            <person name="Weissenberger G."/>
            <person name="Zhang J."/>
            <person name="Zhang L."/>
            <person name="Zhou C."/>
            <person name="Zhu D."/>
            <person name="Muzny D."/>
            <person name="Worley K."/>
            <person name="Gibbs R."/>
        </authorList>
    </citation>
    <scope>NUCLEOTIDE SEQUENCE [LARGE SCALE GENOMIC DNA]</scope>
    <source>
        <strain evidence="2 3">ATCC 33313</strain>
    </source>
</reference>
<keyword evidence="1" id="KW-0472">Membrane</keyword>
<evidence type="ECO:0000313" key="2">
    <source>
        <dbReference type="EMBL" id="EER75085.1"/>
    </source>
</evidence>
<feature type="transmembrane region" description="Helical" evidence="1">
    <location>
        <begin position="114"/>
        <end position="136"/>
    </location>
</feature>
<comment type="caution">
    <text evidence="2">The sequence shown here is derived from an EMBL/GenBank/DDBJ whole genome shotgun (WGS) entry which is preliminary data.</text>
</comment>
<feature type="transmembrane region" description="Helical" evidence="1">
    <location>
        <begin position="142"/>
        <end position="162"/>
    </location>
</feature>
<proteinExistence type="predicted"/>
<evidence type="ECO:0000313" key="3">
    <source>
        <dbReference type="Proteomes" id="UP000004528"/>
    </source>
</evidence>
<feature type="transmembrane region" description="Helical" evidence="1">
    <location>
        <begin position="74"/>
        <end position="94"/>
    </location>
</feature>
<dbReference type="AlphaFoldDB" id="C5R9I5"/>
<sequence length="246" mass="28094">MSSVIFLYIIGVIGEQFFTTAFRCIVSLGKDRIMKRKKLQLLLQNHGNIFSISVICGIIFSWLSTFFIEGMFPILLGWDMATLILFILMIYLFFPLASGQQTKQIVLKGIRYPLIDLLVILAGVMSVFIVFFLLNISNRNQLEIIFCIFSIFLSWNSIQLLYTVHYAEIYYKNGGGVTFNNDDLPNLWDFLYLSYTIGMTYQVSDNSFSTTHFRKVALGHALISFVFSTMLIAIIINFVAGLITGR</sequence>
<dbReference type="HOGENOM" id="CLU_098677_0_0_9"/>
<keyword evidence="1" id="KW-1133">Transmembrane helix</keyword>
<gene>
    <name evidence="2" type="ORF">HMPREF0877_0630</name>
</gene>
<dbReference type="eggNOG" id="COG4291">
    <property type="taxonomic scope" value="Bacteria"/>
</dbReference>
<feature type="transmembrane region" description="Helical" evidence="1">
    <location>
        <begin position="6"/>
        <end position="26"/>
    </location>
</feature>
<feature type="transmembrane region" description="Helical" evidence="1">
    <location>
        <begin position="47"/>
        <end position="68"/>
    </location>
</feature>
<dbReference type="Pfam" id="PF07077">
    <property type="entry name" value="DUF1345"/>
    <property type="match status" value="1"/>
</dbReference>
<organism evidence="2 3">
    <name type="scientific">Weissella paramesenteroides ATCC 33313</name>
    <dbReference type="NCBI Taxonomy" id="585506"/>
    <lineage>
        <taxon>Bacteria</taxon>
        <taxon>Bacillati</taxon>
        <taxon>Bacillota</taxon>
        <taxon>Bacilli</taxon>
        <taxon>Lactobacillales</taxon>
        <taxon>Lactobacillaceae</taxon>
        <taxon>Weissella</taxon>
    </lineage>
</organism>
<dbReference type="STRING" id="585506.HMPREF0877_0630"/>
<evidence type="ECO:0000256" key="1">
    <source>
        <dbReference type="SAM" id="Phobius"/>
    </source>
</evidence>